<dbReference type="EMBL" id="BLLF01000078">
    <property type="protein sequence ID" value="GFH07178.1"/>
    <property type="molecule type" value="Genomic_DNA"/>
</dbReference>
<dbReference type="Pfam" id="PF13086">
    <property type="entry name" value="AAA_11"/>
    <property type="match status" value="1"/>
</dbReference>
<comment type="caution">
    <text evidence="3">The sequence shown here is derived from an EMBL/GenBank/DDBJ whole genome shotgun (WGS) entry which is preliminary data.</text>
</comment>
<evidence type="ECO:0000313" key="4">
    <source>
        <dbReference type="Proteomes" id="UP000485058"/>
    </source>
</evidence>
<dbReference type="InterPro" id="IPR041677">
    <property type="entry name" value="DNA2/NAM7_AAA_11"/>
</dbReference>
<dbReference type="Proteomes" id="UP000485058">
    <property type="component" value="Unassembled WGS sequence"/>
</dbReference>
<organism evidence="3 4">
    <name type="scientific">Haematococcus lacustris</name>
    <name type="common">Green alga</name>
    <name type="synonym">Haematococcus pluvialis</name>
    <dbReference type="NCBI Taxonomy" id="44745"/>
    <lineage>
        <taxon>Eukaryota</taxon>
        <taxon>Viridiplantae</taxon>
        <taxon>Chlorophyta</taxon>
        <taxon>core chlorophytes</taxon>
        <taxon>Chlorophyceae</taxon>
        <taxon>CS clade</taxon>
        <taxon>Chlamydomonadales</taxon>
        <taxon>Haematococcaceae</taxon>
        <taxon>Haematococcus</taxon>
    </lineage>
</organism>
<dbReference type="GO" id="GO:0004386">
    <property type="term" value="F:helicase activity"/>
    <property type="evidence" value="ECO:0007669"/>
    <property type="project" value="InterPro"/>
</dbReference>
<protein>
    <recommendedName>
        <fullName evidence="2">DNA2/NAM7 helicase helicase domain-containing protein</fullName>
    </recommendedName>
</protein>
<dbReference type="Gene3D" id="3.40.50.300">
    <property type="entry name" value="P-loop containing nucleotide triphosphate hydrolases"/>
    <property type="match status" value="1"/>
</dbReference>
<dbReference type="InterPro" id="IPR027417">
    <property type="entry name" value="P-loop_NTPase"/>
</dbReference>
<reference evidence="3 4" key="1">
    <citation type="submission" date="2020-02" db="EMBL/GenBank/DDBJ databases">
        <title>Draft genome sequence of Haematococcus lacustris strain NIES-144.</title>
        <authorList>
            <person name="Morimoto D."/>
            <person name="Nakagawa S."/>
            <person name="Yoshida T."/>
            <person name="Sawayama S."/>
        </authorList>
    </citation>
    <scope>NUCLEOTIDE SEQUENCE [LARGE SCALE GENOMIC DNA]</scope>
    <source>
        <strain evidence="3 4">NIES-144</strain>
    </source>
</reference>
<feature type="domain" description="DNA2/NAM7 helicase helicase" evidence="2">
    <location>
        <begin position="12"/>
        <end position="190"/>
    </location>
</feature>
<accession>A0A699YGY5</accession>
<evidence type="ECO:0000256" key="1">
    <source>
        <dbReference type="SAM" id="Coils"/>
    </source>
</evidence>
<sequence length="192" mass="21464">MGKGKLMLSPTARKPRVLVCAPSNAATDELCERILKEGFRDLSLAIVFPDIARIGSEDAAMADTVKDVWTEARIRWYMSISLPAFKEEYANADAKLQHAEANMRSLLGRLDSYAAKGMEGIMELAGQLVELQVARSRADLDLARLNMVAPLFLPNRHVRERQMREELELSFMGAAELVFTTLSSTGRRIFTM</sequence>
<keyword evidence="1" id="KW-0175">Coiled coil</keyword>
<keyword evidence="4" id="KW-1185">Reference proteome</keyword>
<proteinExistence type="predicted"/>
<evidence type="ECO:0000259" key="2">
    <source>
        <dbReference type="Pfam" id="PF13086"/>
    </source>
</evidence>
<feature type="coiled-coil region" evidence="1">
    <location>
        <begin position="82"/>
        <end position="116"/>
    </location>
</feature>
<name>A0A699YGY5_HAELA</name>
<gene>
    <name evidence="3" type="ORF">HaLaN_01939</name>
</gene>
<dbReference type="SUPFAM" id="SSF52540">
    <property type="entry name" value="P-loop containing nucleoside triphosphate hydrolases"/>
    <property type="match status" value="1"/>
</dbReference>
<evidence type="ECO:0000313" key="3">
    <source>
        <dbReference type="EMBL" id="GFH07178.1"/>
    </source>
</evidence>
<dbReference type="AlphaFoldDB" id="A0A699YGY5"/>